<dbReference type="SUPFAM" id="SSF47384">
    <property type="entry name" value="Homodimeric domain of signal transducing histidine kinase"/>
    <property type="match status" value="1"/>
</dbReference>
<feature type="transmembrane region" description="Helical" evidence="5">
    <location>
        <begin position="40"/>
        <end position="59"/>
    </location>
</feature>
<dbReference type="eggNOG" id="COG2205">
    <property type="taxonomic scope" value="Bacteria"/>
</dbReference>
<dbReference type="InterPro" id="IPR036890">
    <property type="entry name" value="HATPase_C_sf"/>
</dbReference>
<evidence type="ECO:0000256" key="4">
    <source>
        <dbReference type="SAM" id="Coils"/>
    </source>
</evidence>
<proteinExistence type="predicted"/>
<dbReference type="SMART" id="SM00387">
    <property type="entry name" value="HATPase_c"/>
    <property type="match status" value="1"/>
</dbReference>
<feature type="domain" description="Histidine kinase" evidence="6">
    <location>
        <begin position="79"/>
        <end position="283"/>
    </location>
</feature>
<dbReference type="Gene3D" id="3.30.565.10">
    <property type="entry name" value="Histidine kinase-like ATPase, C-terminal domain"/>
    <property type="match status" value="1"/>
</dbReference>
<dbReference type="STRING" id="273121.WS2200"/>
<sequence>MSSKHWNERVGLWLSLALASLSALLFTMLFLQGSLHTKNAIFWFPLFFVLSGSAGYWLAGSFLKKSQEREEALDRLLKETIHELNIPLATIEANIELLSKNQAREEKERRRLERIKLASKQIHRQFRVVDALIRREIGKDRRERVELKSIVESAIELFLEKSGGERLRSEISSGVWGVCDEFLFVKVIENLLANSLKYSSKGEVWVRLEEGRYLSIEDEGIGMEESQIWRVFDRYFQVDDSSEGYGVGLALVQRFAQSHGIKVRIRSQKERGTKITLDLYPLLLQNALGSPSTLPPLA</sequence>
<dbReference type="Gene3D" id="1.10.287.130">
    <property type="match status" value="1"/>
</dbReference>
<dbReference type="PROSITE" id="PS50109">
    <property type="entry name" value="HIS_KIN"/>
    <property type="match status" value="1"/>
</dbReference>
<dbReference type="PANTHER" id="PTHR43547:SF2">
    <property type="entry name" value="HYBRID SIGNAL TRANSDUCTION HISTIDINE KINASE C"/>
    <property type="match status" value="1"/>
</dbReference>
<keyword evidence="4" id="KW-0175">Coiled coil</keyword>
<dbReference type="InterPro" id="IPR003594">
    <property type="entry name" value="HATPase_dom"/>
</dbReference>
<dbReference type="InterPro" id="IPR036097">
    <property type="entry name" value="HisK_dim/P_sf"/>
</dbReference>
<evidence type="ECO:0000256" key="1">
    <source>
        <dbReference type="ARBA" id="ARBA00000085"/>
    </source>
</evidence>
<organism evidence="8">
    <name type="scientific">Wolinella succinogenes (strain ATCC 29543 / DSM 1740 / CCUG 13145 / JCM 31913 / LMG 7466 / NCTC 11488 / FDC 602W)</name>
    <name type="common">Vibrio succinogenes</name>
    <dbReference type="NCBI Taxonomy" id="273121"/>
    <lineage>
        <taxon>Bacteria</taxon>
        <taxon>Pseudomonadati</taxon>
        <taxon>Campylobacterota</taxon>
        <taxon>Epsilonproteobacteria</taxon>
        <taxon>Campylobacterales</taxon>
        <taxon>Helicobacteraceae</taxon>
        <taxon>Wolinella</taxon>
    </lineage>
</organism>
<dbReference type="Pfam" id="PF02518">
    <property type="entry name" value="HATPase_c"/>
    <property type="match status" value="1"/>
</dbReference>
<comment type="catalytic activity">
    <reaction evidence="1">
        <text>ATP + protein L-histidine = ADP + protein N-phospho-L-histidine.</text>
        <dbReference type="EC" id="2.7.13.3"/>
    </reaction>
</comment>
<evidence type="ECO:0000313" key="7">
    <source>
        <dbReference type="EMBL" id="CAE11190.1"/>
    </source>
</evidence>
<dbReference type="HOGENOM" id="CLU_000445_89_10_7"/>
<keyword evidence="5" id="KW-0812">Transmembrane</keyword>
<dbReference type="PRINTS" id="PR00344">
    <property type="entry name" value="BCTRLSENSOR"/>
</dbReference>
<dbReference type="EMBL" id="BX571662">
    <property type="protein sequence ID" value="CAE11190.1"/>
    <property type="molecule type" value="Genomic_DNA"/>
</dbReference>
<reference evidence="7 8" key="1">
    <citation type="journal article" date="2003" name="Proc. Natl. Acad. Sci. U.S.A.">
        <title>Complete genome sequence and analysis of Wolinella succinogenes.</title>
        <authorList>
            <person name="Baar C."/>
            <person name="Eppinger M."/>
            <person name="Raddatz G."/>
            <person name="Simon JM."/>
            <person name="Lanz C."/>
            <person name="Klimmek O."/>
            <person name="Nandakumar R."/>
            <person name="Gross R."/>
            <person name="Rosinus A."/>
            <person name="Keller H."/>
            <person name="Jagtap P."/>
            <person name="Linke B."/>
            <person name="Meyer F."/>
            <person name="Lederer H."/>
            <person name="Schuster S.C."/>
        </authorList>
    </citation>
    <scope>NUCLEOTIDE SEQUENCE [LARGE SCALE GENOMIC DNA]</scope>
    <source>
        <strain evidence="8">ATCC 29543 / DSM 1740 / CCUG 13145 / JCM 31913 / LMG 7466 / NCTC 11488 / FDC 602W</strain>
    </source>
</reference>
<evidence type="ECO:0000313" key="8">
    <source>
        <dbReference type="Proteomes" id="UP000000422"/>
    </source>
</evidence>
<keyword evidence="5" id="KW-0472">Membrane</keyword>
<accession>Q7M7N0</accession>
<dbReference type="InterPro" id="IPR004358">
    <property type="entry name" value="Sig_transdc_His_kin-like_C"/>
</dbReference>
<dbReference type="SUPFAM" id="SSF55874">
    <property type="entry name" value="ATPase domain of HSP90 chaperone/DNA topoisomerase II/histidine kinase"/>
    <property type="match status" value="1"/>
</dbReference>
<keyword evidence="3" id="KW-0597">Phosphoprotein</keyword>
<dbReference type="GO" id="GO:0000155">
    <property type="term" value="F:phosphorelay sensor kinase activity"/>
    <property type="evidence" value="ECO:0007669"/>
    <property type="project" value="InterPro"/>
</dbReference>
<evidence type="ECO:0000256" key="5">
    <source>
        <dbReference type="SAM" id="Phobius"/>
    </source>
</evidence>
<dbReference type="AlphaFoldDB" id="Q7M7N0"/>
<feature type="coiled-coil region" evidence="4">
    <location>
        <begin position="88"/>
        <end position="115"/>
    </location>
</feature>
<keyword evidence="8" id="KW-1185">Reference proteome</keyword>
<name>Q7M7N0_WOLSU</name>
<dbReference type="Proteomes" id="UP000000422">
    <property type="component" value="Chromosome"/>
</dbReference>
<feature type="transmembrane region" description="Helical" evidence="5">
    <location>
        <begin position="12"/>
        <end position="34"/>
    </location>
</feature>
<protein>
    <recommendedName>
        <fullName evidence="2">histidine kinase</fullName>
        <ecNumber evidence="2">2.7.13.3</ecNumber>
    </recommendedName>
</protein>
<dbReference type="PANTHER" id="PTHR43547">
    <property type="entry name" value="TWO-COMPONENT HISTIDINE KINASE"/>
    <property type="match status" value="1"/>
</dbReference>
<keyword evidence="5" id="KW-1133">Transmembrane helix</keyword>
<dbReference type="EC" id="2.7.13.3" evidence="2"/>
<evidence type="ECO:0000259" key="6">
    <source>
        <dbReference type="PROSITE" id="PS50109"/>
    </source>
</evidence>
<evidence type="ECO:0000256" key="2">
    <source>
        <dbReference type="ARBA" id="ARBA00012438"/>
    </source>
</evidence>
<dbReference type="KEGG" id="wsu:WS2200"/>
<dbReference type="RefSeq" id="WP_011139972.1">
    <property type="nucleotide sequence ID" value="NC_005090.1"/>
</dbReference>
<evidence type="ECO:0000256" key="3">
    <source>
        <dbReference type="ARBA" id="ARBA00022553"/>
    </source>
</evidence>
<dbReference type="InterPro" id="IPR005467">
    <property type="entry name" value="His_kinase_dom"/>
</dbReference>
<gene>
    <name evidence="7" type="ordered locus">WS2200</name>
</gene>